<dbReference type="Proteomes" id="UP001212997">
    <property type="component" value="Unassembled WGS sequence"/>
</dbReference>
<evidence type="ECO:0000313" key="2">
    <source>
        <dbReference type="Proteomes" id="UP001212997"/>
    </source>
</evidence>
<protein>
    <recommendedName>
        <fullName evidence="3">Mediator complex subunit 1</fullName>
    </recommendedName>
</protein>
<accession>A0AAD5VB89</accession>
<organism evidence="1 2">
    <name type="scientific">Meripilus lineatus</name>
    <dbReference type="NCBI Taxonomy" id="2056292"/>
    <lineage>
        <taxon>Eukaryota</taxon>
        <taxon>Fungi</taxon>
        <taxon>Dikarya</taxon>
        <taxon>Basidiomycota</taxon>
        <taxon>Agaricomycotina</taxon>
        <taxon>Agaricomycetes</taxon>
        <taxon>Polyporales</taxon>
        <taxon>Meripilaceae</taxon>
        <taxon>Meripilus</taxon>
    </lineage>
</organism>
<sequence length="680" mass="74201">MSNPASSSSGSTIPPSILTTVQSLATQDGLSTTSPLHPFSESPEETLTALRSILTTTTQISQSLANHVGSDQAMKQTAEALRRREGSTYGEDIPLDRTAIPEWFVTRLKSWAAAAGMETFQEQRGGHMTVVLGGKILVIDIDLQVNRAIPDNPILAISALKTSFAVPNGSINSTTDGSTSLDTSLAGTLRAFLREVQKDEELQDILVAARHGARFQEHLTYLMSLDKLALREGDRGLRWFNGIDRLAAQFLEPLAIKEADAIALSNSTTSAPLDILLMRGHALPLPYLDFPSISFLIFLSPRAYLTLLRTPTQASFPPSKSPLPKLDISFHALRSYVSTNPRPPGVTTAALVLGITATQSYGTDSLGNYDFMTRPTFPLHPAGDQLEYTFIEGSEPLGSQDFGKSHKWFLDFTDGGKRQGVVMSQTRMRDIETIVNPLNGMTYVNIPVPSFNSGSWIDLLLGGSSLGPSHERYTALYTSPTSTHPPLQLRLTSPEEPGYFLERIPVQNMKQVWGILEIVREQCWLNEIINGLEWTPEGPLNNPNNLHQEFDSDPATDADLQAVLGGTVPPRKIPVIIYLPTQPTTVDPLFDTADLDAITLSQPSTHRQTKIVMTSPERPPITGLVEISIAYDPLRPKGISLSVNGAMGADLNHDTLEEVCRRGGTLGLPGRIWMKSHALA</sequence>
<dbReference type="EMBL" id="JANAWD010000019">
    <property type="protein sequence ID" value="KAJ3490962.1"/>
    <property type="molecule type" value="Genomic_DNA"/>
</dbReference>
<evidence type="ECO:0008006" key="3">
    <source>
        <dbReference type="Google" id="ProtNLM"/>
    </source>
</evidence>
<proteinExistence type="predicted"/>
<dbReference type="AlphaFoldDB" id="A0AAD5VB89"/>
<gene>
    <name evidence="1" type="ORF">NLI96_g1052</name>
</gene>
<comment type="caution">
    <text evidence="1">The sequence shown here is derived from an EMBL/GenBank/DDBJ whole genome shotgun (WGS) entry which is preliminary data.</text>
</comment>
<keyword evidence="2" id="KW-1185">Reference proteome</keyword>
<reference evidence="1" key="1">
    <citation type="submission" date="2022-07" db="EMBL/GenBank/DDBJ databases">
        <title>Genome Sequence of Physisporinus lineatus.</title>
        <authorList>
            <person name="Buettner E."/>
        </authorList>
    </citation>
    <scope>NUCLEOTIDE SEQUENCE</scope>
    <source>
        <strain evidence="1">VT162</strain>
    </source>
</reference>
<evidence type="ECO:0000313" key="1">
    <source>
        <dbReference type="EMBL" id="KAJ3490962.1"/>
    </source>
</evidence>
<name>A0AAD5VB89_9APHY</name>